<feature type="repeat" description="Solcar" evidence="10">
    <location>
        <begin position="7"/>
        <end position="96"/>
    </location>
</feature>
<comment type="caution">
    <text evidence="12">The sequence shown here is derived from an EMBL/GenBank/DDBJ whole genome shotgun (WGS) entry which is preliminary data.</text>
</comment>
<organism evidence="12 13">
    <name type="scientific">Mytilus galloprovincialis</name>
    <name type="common">Mediterranean mussel</name>
    <dbReference type="NCBI Taxonomy" id="29158"/>
    <lineage>
        <taxon>Eukaryota</taxon>
        <taxon>Metazoa</taxon>
        <taxon>Spiralia</taxon>
        <taxon>Lophotrochozoa</taxon>
        <taxon>Mollusca</taxon>
        <taxon>Bivalvia</taxon>
        <taxon>Autobranchia</taxon>
        <taxon>Pteriomorphia</taxon>
        <taxon>Mytilida</taxon>
        <taxon>Mytiloidea</taxon>
        <taxon>Mytilidae</taxon>
        <taxon>Mytilinae</taxon>
        <taxon>Mytilus</taxon>
    </lineage>
</organism>
<accession>A0A8B6DL81</accession>
<proteinExistence type="inferred from homology"/>
<evidence type="ECO:0000256" key="9">
    <source>
        <dbReference type="ARBA" id="ARBA00023136"/>
    </source>
</evidence>
<evidence type="ECO:0000256" key="6">
    <source>
        <dbReference type="ARBA" id="ARBA00022792"/>
    </source>
</evidence>
<dbReference type="InterPro" id="IPR023395">
    <property type="entry name" value="MCP_dom_sf"/>
</dbReference>
<dbReference type="InterPro" id="IPR051508">
    <property type="entry name" value="Mito_Carrier_Antiporter"/>
</dbReference>
<keyword evidence="13" id="KW-1185">Reference proteome</keyword>
<evidence type="ECO:0000313" key="12">
    <source>
        <dbReference type="EMBL" id="VDI20383.1"/>
    </source>
</evidence>
<dbReference type="EMBL" id="UYJE01003580">
    <property type="protein sequence ID" value="VDI20383.1"/>
    <property type="molecule type" value="Genomic_DNA"/>
</dbReference>
<evidence type="ECO:0000256" key="8">
    <source>
        <dbReference type="ARBA" id="ARBA00023128"/>
    </source>
</evidence>
<dbReference type="PROSITE" id="PS50920">
    <property type="entry name" value="SOLCAR"/>
    <property type="match status" value="3"/>
</dbReference>
<comment type="similarity">
    <text evidence="2 11">Belongs to the mitochondrial carrier (TC 2.A.29) family.</text>
</comment>
<evidence type="ECO:0000256" key="1">
    <source>
        <dbReference type="ARBA" id="ARBA00004448"/>
    </source>
</evidence>
<evidence type="ECO:0000256" key="2">
    <source>
        <dbReference type="ARBA" id="ARBA00006375"/>
    </source>
</evidence>
<dbReference type="AlphaFoldDB" id="A0A8B6DL81"/>
<name>A0A8B6DL81_MYTGA</name>
<dbReference type="Pfam" id="PF00153">
    <property type="entry name" value="Mito_carr"/>
    <property type="match status" value="3"/>
</dbReference>
<dbReference type="PANTHER" id="PTHR45928">
    <property type="entry name" value="RE38146P"/>
    <property type="match status" value="1"/>
</dbReference>
<keyword evidence="5" id="KW-0677">Repeat</keyword>
<gene>
    <name evidence="12" type="ORF">MGAL_10B050967</name>
</gene>
<keyword evidence="3 11" id="KW-0813">Transport</keyword>
<dbReference type="InterPro" id="IPR018108">
    <property type="entry name" value="MCP_transmembrane"/>
</dbReference>
<reference evidence="12" key="1">
    <citation type="submission" date="2018-11" db="EMBL/GenBank/DDBJ databases">
        <authorList>
            <person name="Alioto T."/>
            <person name="Alioto T."/>
        </authorList>
    </citation>
    <scope>NUCLEOTIDE SEQUENCE</scope>
</reference>
<evidence type="ECO:0000256" key="5">
    <source>
        <dbReference type="ARBA" id="ARBA00022737"/>
    </source>
</evidence>
<keyword evidence="4 10" id="KW-0812">Transmembrane</keyword>
<evidence type="ECO:0000313" key="13">
    <source>
        <dbReference type="Proteomes" id="UP000596742"/>
    </source>
</evidence>
<keyword evidence="6" id="KW-0999">Mitochondrion inner membrane</keyword>
<dbReference type="SUPFAM" id="SSF103506">
    <property type="entry name" value="Mitochondrial carrier"/>
    <property type="match status" value="1"/>
</dbReference>
<evidence type="ECO:0000256" key="10">
    <source>
        <dbReference type="PROSITE-ProRule" id="PRU00282"/>
    </source>
</evidence>
<evidence type="ECO:0000256" key="11">
    <source>
        <dbReference type="RuleBase" id="RU000488"/>
    </source>
</evidence>
<evidence type="ECO:0000256" key="7">
    <source>
        <dbReference type="ARBA" id="ARBA00022989"/>
    </source>
</evidence>
<dbReference type="PANTHER" id="PTHR45928:SF1">
    <property type="entry name" value="RE38146P"/>
    <property type="match status" value="1"/>
</dbReference>
<dbReference type="Proteomes" id="UP000596742">
    <property type="component" value="Unassembled WGS sequence"/>
</dbReference>
<dbReference type="Gene3D" id="1.50.40.10">
    <property type="entry name" value="Mitochondrial carrier domain"/>
    <property type="match status" value="1"/>
</dbReference>
<sequence length="321" mass="35172">MPGRPHEEMLLGGLAAVGAGFFTNPLEVVKTRMQLQGELKARGHYAVHYRNSLHAIYTIFKSDGIIRLQSGLVPALWYQLFMNGMRLGSYQIMTNLGLLNGSDGKVSFLKSILGGASAGCVGAIVGSPFYMVKTQLQSRSASSIAVGYQHGHGSMVEGFTGILKEHGIGGLWRGVTGAMLRVMIGSAAQLTTFSTAKEYILSLKVFNDTSILIPFCSSIVSGIVLTVFMTPPDVMCTRLYNQGVDANGKGLYYKNLLDCGIKIMKKEGPWGFYKGWGPSFLRIAPHSVLSLMFWDQLRKTYENLYHKHIEIDIPDSVKSSE</sequence>
<feature type="repeat" description="Solcar" evidence="10">
    <location>
        <begin position="106"/>
        <end position="199"/>
    </location>
</feature>
<keyword evidence="9 10" id="KW-0472">Membrane</keyword>
<keyword evidence="7" id="KW-1133">Transmembrane helix</keyword>
<keyword evidence="8" id="KW-0496">Mitochondrion</keyword>
<dbReference type="GO" id="GO:0005743">
    <property type="term" value="C:mitochondrial inner membrane"/>
    <property type="evidence" value="ECO:0007669"/>
    <property type="project" value="UniProtKB-SubCell"/>
</dbReference>
<protein>
    <submittedName>
        <fullName evidence="12">Solute carrier family 25, member 34/35</fullName>
    </submittedName>
</protein>
<feature type="repeat" description="Solcar" evidence="10">
    <location>
        <begin position="209"/>
        <end position="300"/>
    </location>
</feature>
<evidence type="ECO:0000256" key="4">
    <source>
        <dbReference type="ARBA" id="ARBA00022692"/>
    </source>
</evidence>
<comment type="subcellular location">
    <subcellularLocation>
        <location evidence="1">Mitochondrion inner membrane</location>
        <topology evidence="1">Multi-pass membrane protein</topology>
    </subcellularLocation>
</comment>
<dbReference type="OrthoDB" id="6703404at2759"/>
<evidence type="ECO:0000256" key="3">
    <source>
        <dbReference type="ARBA" id="ARBA00022448"/>
    </source>
</evidence>